<reference evidence="3" key="1">
    <citation type="journal article" date="2019" name="Int. J. Syst. Evol. Microbiol.">
        <title>The Global Catalogue of Microorganisms (GCM) 10K type strain sequencing project: providing services to taxonomists for standard genome sequencing and annotation.</title>
        <authorList>
            <consortium name="The Broad Institute Genomics Platform"/>
            <consortium name="The Broad Institute Genome Sequencing Center for Infectious Disease"/>
            <person name="Wu L."/>
            <person name="Ma J."/>
        </authorList>
    </citation>
    <scope>NUCLEOTIDE SEQUENCE [LARGE SCALE GENOMIC DNA]</scope>
    <source>
        <strain evidence="3">JCM 18200</strain>
    </source>
</reference>
<dbReference type="RefSeq" id="WP_345234761.1">
    <property type="nucleotide sequence ID" value="NZ_BAABIQ010000044.1"/>
</dbReference>
<proteinExistence type="predicted"/>
<keyword evidence="1" id="KW-0472">Membrane</keyword>
<name>A0ABP9C8Q4_9SPHI</name>
<dbReference type="Proteomes" id="UP001501411">
    <property type="component" value="Unassembled WGS sequence"/>
</dbReference>
<protein>
    <submittedName>
        <fullName evidence="2">PepSY domain-containing protein</fullName>
    </submittedName>
</protein>
<evidence type="ECO:0000256" key="1">
    <source>
        <dbReference type="SAM" id="Phobius"/>
    </source>
</evidence>
<keyword evidence="1" id="KW-1133">Transmembrane helix</keyword>
<accession>A0ABP9C8Q4</accession>
<evidence type="ECO:0000313" key="2">
    <source>
        <dbReference type="EMBL" id="GAA4806387.1"/>
    </source>
</evidence>
<keyword evidence="1" id="KW-0812">Transmembrane</keyword>
<comment type="caution">
    <text evidence="2">The sequence shown here is derived from an EMBL/GenBank/DDBJ whole genome shotgun (WGS) entry which is preliminary data.</text>
</comment>
<sequence length="531" mass="60302">MMRKNIYKWHRVSSLIIAIPVLLWAFSGFMHPIMTNFRPAVSTQAIPVEALNKHKIPLSLQEVLARNKLDSVYSVRLIHIDTNWFYQLRLNAGVQLTYISAKNGQILPKGDWLYAQYLARFFLEGPLSKDVSHRQDTLVRPVAPSMAMDCCGEAAATVLHHKRGAPIAGVSAVHTFNNEYKSIYCLLPVYKVAFDRVDRIRLYVETGQDRFAVAFDKNRAAFNAFFSLVHTWGWINFLGKGRVLVEMFFCGLAFLTALMGIYIFCTTRSKKVQGNKLVKARRNHRYTAIVASIFTLMFCFSGGYHAFSGLKGEEKTVYRSNHAFAASAVTFDLDQLQDVVQKPISNIGLVQIDGQSYWQVYVAANQESAKTKDLMAEMGTDAAEVVYVRMHDYAILPNGDEKYAQELATAFSGKNQQAIVSCAPITRFTDEYNFTDKRLPVWKVSYSDNHRERLYIETSTGVLAKRTNDLEVYEGYSFALLHKHHYMDFFGKTVRDISTMVGAGLQVLMIAVGLILYVRWRNRRASSVGKR</sequence>
<feature type="transmembrane region" description="Helical" evidence="1">
    <location>
        <begin position="286"/>
        <end position="307"/>
    </location>
</feature>
<feature type="transmembrane region" description="Helical" evidence="1">
    <location>
        <begin position="243"/>
        <end position="265"/>
    </location>
</feature>
<dbReference type="EMBL" id="BAABIQ010000044">
    <property type="protein sequence ID" value="GAA4806387.1"/>
    <property type="molecule type" value="Genomic_DNA"/>
</dbReference>
<gene>
    <name evidence="2" type="ORF">GCM10023231_39510</name>
</gene>
<keyword evidence="3" id="KW-1185">Reference proteome</keyword>
<organism evidence="2 3">
    <name type="scientific">Olivibacter ginsenosidimutans</name>
    <dbReference type="NCBI Taxonomy" id="1176537"/>
    <lineage>
        <taxon>Bacteria</taxon>
        <taxon>Pseudomonadati</taxon>
        <taxon>Bacteroidota</taxon>
        <taxon>Sphingobacteriia</taxon>
        <taxon>Sphingobacteriales</taxon>
        <taxon>Sphingobacteriaceae</taxon>
        <taxon>Olivibacter</taxon>
    </lineage>
</organism>
<feature type="transmembrane region" description="Helical" evidence="1">
    <location>
        <begin position="497"/>
        <end position="518"/>
    </location>
</feature>
<evidence type="ECO:0000313" key="3">
    <source>
        <dbReference type="Proteomes" id="UP001501411"/>
    </source>
</evidence>